<feature type="domain" description="ABC3 transporter permease C-terminal" evidence="8">
    <location>
        <begin position="686"/>
        <end position="798"/>
    </location>
</feature>
<proteinExistence type="predicted"/>
<dbReference type="GO" id="GO:0022857">
    <property type="term" value="F:transmembrane transporter activity"/>
    <property type="evidence" value="ECO:0007669"/>
    <property type="project" value="TreeGrafter"/>
</dbReference>
<protein>
    <submittedName>
        <fullName evidence="10">Putative ABC transport system permease protein</fullName>
    </submittedName>
</protein>
<feature type="transmembrane region" description="Helical" evidence="7">
    <location>
        <begin position="20"/>
        <end position="41"/>
    </location>
</feature>
<comment type="subcellular location">
    <subcellularLocation>
        <location evidence="1">Cell membrane</location>
        <topology evidence="1">Multi-pass membrane protein</topology>
    </subcellularLocation>
</comment>
<dbReference type="Proteomes" id="UP000554342">
    <property type="component" value="Unassembled WGS sequence"/>
</dbReference>
<accession>A0A840YZK6</accession>
<feature type="domain" description="MacB-like periplasmic core" evidence="9">
    <location>
        <begin position="21"/>
        <end position="199"/>
    </location>
</feature>
<dbReference type="EMBL" id="JACIJI010000002">
    <property type="protein sequence ID" value="MBB5718936.1"/>
    <property type="molecule type" value="Genomic_DNA"/>
</dbReference>
<feature type="domain" description="ABC3 transporter permease C-terminal" evidence="8">
    <location>
        <begin position="285"/>
        <end position="396"/>
    </location>
</feature>
<keyword evidence="11" id="KW-1185">Reference proteome</keyword>
<evidence type="ECO:0000256" key="7">
    <source>
        <dbReference type="SAM" id="Phobius"/>
    </source>
</evidence>
<feature type="domain" description="MacB-like periplasmic core" evidence="9">
    <location>
        <begin position="431"/>
        <end position="622"/>
    </location>
</feature>
<evidence type="ECO:0000256" key="4">
    <source>
        <dbReference type="ARBA" id="ARBA00022989"/>
    </source>
</evidence>
<feature type="transmembrane region" description="Helical" evidence="7">
    <location>
        <begin position="425"/>
        <end position="445"/>
    </location>
</feature>
<comment type="caution">
    <text evidence="10">The sequence shown here is derived from an EMBL/GenBank/DDBJ whole genome shotgun (WGS) entry which is preliminary data.</text>
</comment>
<feature type="transmembrane region" description="Helical" evidence="7">
    <location>
        <begin position="769"/>
        <end position="791"/>
    </location>
</feature>
<dbReference type="AlphaFoldDB" id="A0A840YZK6"/>
<reference evidence="10 11" key="1">
    <citation type="submission" date="2020-08" db="EMBL/GenBank/DDBJ databases">
        <title>Genomic Encyclopedia of Type Strains, Phase IV (KMG-IV): sequencing the most valuable type-strain genomes for metagenomic binning, comparative biology and taxonomic classification.</title>
        <authorList>
            <person name="Goeker M."/>
        </authorList>
    </citation>
    <scope>NUCLEOTIDE SEQUENCE [LARGE SCALE GENOMIC DNA]</scope>
    <source>
        <strain evidence="10 11">DSM 27203</strain>
    </source>
</reference>
<dbReference type="InterPro" id="IPR025857">
    <property type="entry name" value="MacB_PCD"/>
</dbReference>
<keyword evidence="5 7" id="KW-0472">Membrane</keyword>
<dbReference type="InterPro" id="IPR003838">
    <property type="entry name" value="ABC3_permease_C"/>
</dbReference>
<dbReference type="RefSeq" id="WP_184003086.1">
    <property type="nucleotide sequence ID" value="NZ_BAABIF010000013.1"/>
</dbReference>
<feature type="compositionally biased region" description="Polar residues" evidence="6">
    <location>
        <begin position="496"/>
        <end position="511"/>
    </location>
</feature>
<evidence type="ECO:0000259" key="8">
    <source>
        <dbReference type="Pfam" id="PF02687"/>
    </source>
</evidence>
<gene>
    <name evidence="10" type="ORF">FHR23_001859</name>
</gene>
<organism evidence="10 11">
    <name type="scientific">Stakelama sediminis</name>
    <dbReference type="NCBI Taxonomy" id="463200"/>
    <lineage>
        <taxon>Bacteria</taxon>
        <taxon>Pseudomonadati</taxon>
        <taxon>Pseudomonadota</taxon>
        <taxon>Alphaproteobacteria</taxon>
        <taxon>Sphingomonadales</taxon>
        <taxon>Sphingomonadaceae</taxon>
        <taxon>Stakelama</taxon>
    </lineage>
</organism>
<feature type="transmembrane region" description="Helical" evidence="7">
    <location>
        <begin position="682"/>
        <end position="705"/>
    </location>
</feature>
<evidence type="ECO:0000259" key="9">
    <source>
        <dbReference type="Pfam" id="PF12704"/>
    </source>
</evidence>
<sequence>MIASSLLTLYRSLTRHKLFAFLNIGGLALGIAVFLVLFLFVQFETGFDRHFPGANKLWVIEEYYNMPGYPTDPNPYTMGGELDQLKGDFPDLVGTRYDGLSAIVRQGDQSTSENVFAVDGNFFQLFQYPVAQGNATTALADPDGLVITQKIARKYFGDRSAIGKQLTLVINGKTYSYQVGAVLKDLPKDLTFNGDMYIRLIRDRFAGDFFDHWGSTSLFTFLRFPNAAAAHAFTARLPDFLQRHAGPTGNFTPHVADQYRQDVRPISQLHLFTNSDKVTVATLGLVGLLTLMIAIVNYVNLATARAGLRAREVAVRKTLGGTRRALIGQFLFESVMTVLVAALLGLALTEIALPFINAAGGLHLSLTYFGAGSILPILLGTVVLVGIVAGLYPAFVLSGFRPAAVLASARAPGGGKSGARLRQGLVIAQFAIALLFTIATIVMIAQARHVRTANLGFDRNGLIVVNSFADGSLDTTQRHAILAAFRRVPGVVSVASGNNAPGSQNATNAETMNRPDMPDRKPSVMWIDIGSGYFGTYGTKLLAGRLFDAPHRAADDTAGQKNKQANVILNATAVTALGFADPQDAIGKPVKAGRNLTVVGVIADQRFGSPHDPVRATAYYLNTETQMDPFAGVRYSGDAKTMQNRLEAVWRRVVPGVPFAARTVNANLYERYYKDDAQRSRLFTIGAVLAVLIGCIGLYGLASFDTARRVREIGIRKVLGASTRDIMHLLIGQFLRPVLLANLIAWPLAYFAMRKWLAGFDDRIALSPAYFVAATLLALLIACTTIFGQAWRVARAEPARALRDE</sequence>
<feature type="transmembrane region" description="Helical" evidence="7">
    <location>
        <begin position="325"/>
        <end position="348"/>
    </location>
</feature>
<dbReference type="PANTHER" id="PTHR30572">
    <property type="entry name" value="MEMBRANE COMPONENT OF TRANSPORTER-RELATED"/>
    <property type="match status" value="1"/>
</dbReference>
<evidence type="ECO:0000256" key="6">
    <source>
        <dbReference type="SAM" id="MobiDB-lite"/>
    </source>
</evidence>
<keyword evidence="2" id="KW-1003">Cell membrane</keyword>
<name>A0A840YZK6_9SPHN</name>
<evidence type="ECO:0000313" key="10">
    <source>
        <dbReference type="EMBL" id="MBB5718936.1"/>
    </source>
</evidence>
<evidence type="ECO:0000313" key="11">
    <source>
        <dbReference type="Proteomes" id="UP000554342"/>
    </source>
</evidence>
<evidence type="ECO:0000256" key="2">
    <source>
        <dbReference type="ARBA" id="ARBA00022475"/>
    </source>
</evidence>
<keyword evidence="4 7" id="KW-1133">Transmembrane helix</keyword>
<dbReference type="InterPro" id="IPR050250">
    <property type="entry name" value="Macrolide_Exporter_MacB"/>
</dbReference>
<keyword evidence="3 7" id="KW-0812">Transmembrane</keyword>
<evidence type="ECO:0000256" key="3">
    <source>
        <dbReference type="ARBA" id="ARBA00022692"/>
    </source>
</evidence>
<feature type="transmembrane region" description="Helical" evidence="7">
    <location>
        <begin position="280"/>
        <end position="304"/>
    </location>
</feature>
<evidence type="ECO:0000256" key="5">
    <source>
        <dbReference type="ARBA" id="ARBA00023136"/>
    </source>
</evidence>
<evidence type="ECO:0000256" key="1">
    <source>
        <dbReference type="ARBA" id="ARBA00004651"/>
    </source>
</evidence>
<dbReference type="PANTHER" id="PTHR30572:SF18">
    <property type="entry name" value="ABC-TYPE MACROLIDE FAMILY EXPORT SYSTEM PERMEASE COMPONENT 2"/>
    <property type="match status" value="1"/>
</dbReference>
<dbReference type="Pfam" id="PF02687">
    <property type="entry name" value="FtsX"/>
    <property type="match status" value="2"/>
</dbReference>
<dbReference type="GO" id="GO:0005886">
    <property type="term" value="C:plasma membrane"/>
    <property type="evidence" value="ECO:0007669"/>
    <property type="project" value="UniProtKB-SubCell"/>
</dbReference>
<dbReference type="Pfam" id="PF12704">
    <property type="entry name" value="MacB_PCD"/>
    <property type="match status" value="2"/>
</dbReference>
<feature type="transmembrane region" description="Helical" evidence="7">
    <location>
        <begin position="726"/>
        <end position="749"/>
    </location>
</feature>
<feature type="transmembrane region" description="Helical" evidence="7">
    <location>
        <begin position="368"/>
        <end position="392"/>
    </location>
</feature>
<feature type="region of interest" description="Disordered" evidence="6">
    <location>
        <begin position="496"/>
        <end position="518"/>
    </location>
</feature>